<evidence type="ECO:0000256" key="1">
    <source>
        <dbReference type="ARBA" id="ARBA00022729"/>
    </source>
</evidence>
<evidence type="ECO:0000256" key="2">
    <source>
        <dbReference type="ARBA" id="ARBA00023157"/>
    </source>
</evidence>
<gene>
    <name evidence="6" type="ORF">Sdagh_73170</name>
</gene>
<reference evidence="6" key="1">
    <citation type="submission" date="2024-05" db="EMBL/GenBank/DDBJ databases">
        <title>Whole genome shotgun sequence of Streptomyces daghestanicus NBRC 12762.</title>
        <authorList>
            <person name="Komaki H."/>
            <person name="Tamura T."/>
        </authorList>
    </citation>
    <scope>NUCLEOTIDE SEQUENCE</scope>
    <source>
        <strain evidence="6">NBRC 12762</strain>
    </source>
</reference>
<keyword evidence="2" id="KW-1015">Disulfide bond</keyword>
<evidence type="ECO:0000256" key="3">
    <source>
        <dbReference type="SAM" id="MobiDB-lite"/>
    </source>
</evidence>
<keyword evidence="7" id="KW-1185">Reference proteome</keyword>
<dbReference type="Proteomes" id="UP001052655">
    <property type="component" value="Unassembled WGS sequence"/>
</dbReference>
<dbReference type="InterPro" id="IPR013320">
    <property type="entry name" value="ConA-like_dom_sf"/>
</dbReference>
<evidence type="ECO:0000259" key="5">
    <source>
        <dbReference type="SMART" id="SM00560"/>
    </source>
</evidence>
<feature type="chain" id="PRO_5045200714" description="LamG-like jellyroll fold domain-containing protein" evidence="4">
    <location>
        <begin position="19"/>
        <end position="514"/>
    </location>
</feature>
<accession>A0ABQ3QE55</accession>
<feature type="signal peptide" evidence="4">
    <location>
        <begin position="1"/>
        <end position="18"/>
    </location>
</feature>
<proteinExistence type="predicted"/>
<dbReference type="Gene3D" id="2.60.120.200">
    <property type="match status" value="2"/>
</dbReference>
<protein>
    <recommendedName>
        <fullName evidence="5">LamG-like jellyroll fold domain-containing protein</fullName>
    </recommendedName>
</protein>
<evidence type="ECO:0000256" key="4">
    <source>
        <dbReference type="SAM" id="SignalP"/>
    </source>
</evidence>
<name>A0ABQ3QE55_9ACTN</name>
<dbReference type="Pfam" id="PF13385">
    <property type="entry name" value="Laminin_G_3"/>
    <property type="match status" value="2"/>
</dbReference>
<feature type="region of interest" description="Disordered" evidence="3">
    <location>
        <begin position="18"/>
        <end position="51"/>
    </location>
</feature>
<feature type="domain" description="LamG-like jellyroll fold" evidence="5">
    <location>
        <begin position="116"/>
        <end position="257"/>
    </location>
</feature>
<organism evidence="6 7">
    <name type="scientific">Streptomyces daghestanicus</name>
    <dbReference type="NCBI Taxonomy" id="66885"/>
    <lineage>
        <taxon>Bacteria</taxon>
        <taxon>Bacillati</taxon>
        <taxon>Actinomycetota</taxon>
        <taxon>Actinomycetes</taxon>
        <taxon>Kitasatosporales</taxon>
        <taxon>Streptomycetaceae</taxon>
        <taxon>Streptomyces</taxon>
    </lineage>
</organism>
<dbReference type="InterPro" id="IPR006558">
    <property type="entry name" value="LamG-like"/>
</dbReference>
<keyword evidence="1 4" id="KW-0732">Signal</keyword>
<dbReference type="EMBL" id="BNDX01000018">
    <property type="protein sequence ID" value="GHI35587.1"/>
    <property type="molecule type" value="Genomic_DNA"/>
</dbReference>
<dbReference type="SMART" id="SM00560">
    <property type="entry name" value="LamGL"/>
    <property type="match status" value="1"/>
</dbReference>
<evidence type="ECO:0000313" key="7">
    <source>
        <dbReference type="Proteomes" id="UP001052655"/>
    </source>
</evidence>
<dbReference type="SUPFAM" id="SSF49899">
    <property type="entry name" value="Concanavalin A-like lectins/glucanases"/>
    <property type="match status" value="2"/>
</dbReference>
<comment type="caution">
    <text evidence="6">The sequence shown here is derived from an EMBL/GenBank/DDBJ whole genome shotgun (WGS) entry which is preliminary data.</text>
</comment>
<evidence type="ECO:0000313" key="6">
    <source>
        <dbReference type="EMBL" id="GHI35587.1"/>
    </source>
</evidence>
<sequence>MVAVLAVATLTAAPWSPAAVGHPLSRPSTDASAASVAARDGEESPAETPPVAAWRLDDGNGSARAAQWAGSYVGLPGPGVRLGEQGPDGKMPGAAYFDGGDYSYLITEGIAVDTTRAFTVGVWVRPEVTGQEMVAVSQSGIWSAPNFALGATTDGDGKPTWGFALPTADGQVTVTGGTPEAGEWAHLAGVYDPATGSARLYVDGTAVAARDAVVPADTALWHFVMGEALDSDGYTFGQKWRGDLADVRVWNADVPAAELAELGRRKPRPFAYWPMESVQTLENGIARIPDTHHNIGFILGGDARLSNEEPLAGSADITLDGDGDHLFSDIPPLNTDRSWAVSTKVRLHGAPDRDMAVLSQTGWQADAFTLRYHAADQTWRAVLAHADSADADTTQLSAPAPGGAQNLLLQYDEKARQVQLYVDGILADSAPYAETDAWQAGSSLQAGRDSAADGVGAHFLDGDNAWRGVCWCAEALLVWGVVGLLRSRVGGWVGVGGVCELGLCVVCGGWRGGL</sequence>